<protein>
    <submittedName>
        <fullName evidence="2">Uncharacterized protein</fullName>
    </submittedName>
</protein>
<evidence type="ECO:0000313" key="2">
    <source>
        <dbReference type="EMBL" id="KAL0119804.1"/>
    </source>
</evidence>
<evidence type="ECO:0000313" key="3">
    <source>
        <dbReference type="Proteomes" id="UP001430953"/>
    </source>
</evidence>
<proteinExistence type="predicted"/>
<keyword evidence="1" id="KW-1133">Transmembrane helix</keyword>
<gene>
    <name evidence="2" type="ORF">PUN28_007918</name>
</gene>
<keyword evidence="1" id="KW-0812">Transmembrane</keyword>
<feature type="transmembrane region" description="Helical" evidence="1">
    <location>
        <begin position="31"/>
        <end position="49"/>
    </location>
</feature>
<reference evidence="2 3" key="1">
    <citation type="submission" date="2023-03" db="EMBL/GenBank/DDBJ databases">
        <title>High recombination rates correlate with genetic variation in Cardiocondyla obscurior ants.</title>
        <authorList>
            <person name="Errbii M."/>
        </authorList>
    </citation>
    <scope>NUCLEOTIDE SEQUENCE [LARGE SCALE GENOMIC DNA]</scope>
    <source>
        <strain evidence="2">Alpha-2009</strain>
        <tissue evidence="2">Whole body</tissue>
    </source>
</reference>
<keyword evidence="1" id="KW-0472">Membrane</keyword>
<sequence>MVYEAFVRKRVVRSNATGEMKSSKLRQSSGIISYISLTFFFSFFLFFSLSESCFPAIIHGNVRATDFARQTLREIFSIYLNSTYRSNDHFSTRARVLAPSIDIPLKNRGEKVKWKKEVGEGSTLYCDETQKRCMTAFKGPSGPRPLR</sequence>
<keyword evidence="3" id="KW-1185">Reference proteome</keyword>
<evidence type="ECO:0000256" key="1">
    <source>
        <dbReference type="SAM" id="Phobius"/>
    </source>
</evidence>
<organism evidence="2 3">
    <name type="scientific">Cardiocondyla obscurior</name>
    <dbReference type="NCBI Taxonomy" id="286306"/>
    <lineage>
        <taxon>Eukaryota</taxon>
        <taxon>Metazoa</taxon>
        <taxon>Ecdysozoa</taxon>
        <taxon>Arthropoda</taxon>
        <taxon>Hexapoda</taxon>
        <taxon>Insecta</taxon>
        <taxon>Pterygota</taxon>
        <taxon>Neoptera</taxon>
        <taxon>Endopterygota</taxon>
        <taxon>Hymenoptera</taxon>
        <taxon>Apocrita</taxon>
        <taxon>Aculeata</taxon>
        <taxon>Formicoidea</taxon>
        <taxon>Formicidae</taxon>
        <taxon>Myrmicinae</taxon>
        <taxon>Cardiocondyla</taxon>
    </lineage>
</organism>
<dbReference type="EMBL" id="JADYXP020000007">
    <property type="protein sequence ID" value="KAL0119804.1"/>
    <property type="molecule type" value="Genomic_DNA"/>
</dbReference>
<dbReference type="Proteomes" id="UP001430953">
    <property type="component" value="Unassembled WGS sequence"/>
</dbReference>
<name>A0AAW2FYI9_9HYME</name>
<comment type="caution">
    <text evidence="2">The sequence shown here is derived from an EMBL/GenBank/DDBJ whole genome shotgun (WGS) entry which is preliminary data.</text>
</comment>
<dbReference type="AlphaFoldDB" id="A0AAW2FYI9"/>
<accession>A0AAW2FYI9</accession>